<evidence type="ECO:0000256" key="4">
    <source>
        <dbReference type="ARBA" id="ARBA00023235"/>
    </source>
</evidence>
<dbReference type="FunFam" id="3.30.70.260:FF:000018">
    <property type="entry name" value="Ribose-5-phosphate isomerase A"/>
    <property type="match status" value="1"/>
</dbReference>
<comment type="similarity">
    <text evidence="2">Belongs to the ribose 5-phosphate isomerase family.</text>
</comment>
<evidence type="ECO:0000313" key="6">
    <source>
        <dbReference type="EMBL" id="AEE63168.1"/>
    </source>
</evidence>
<keyword evidence="4" id="KW-0413">Isomerase</keyword>
<evidence type="ECO:0000256" key="2">
    <source>
        <dbReference type="ARBA" id="ARBA00008088"/>
    </source>
</evidence>
<dbReference type="SUPFAM" id="SSF75445">
    <property type="entry name" value="D-ribose-5-phosphate isomerase (RpiA), lid domain"/>
    <property type="match status" value="1"/>
</dbReference>
<accession>J3JY83</accession>
<comment type="pathway">
    <text evidence="1">Carbohydrate degradation; pentose phosphate pathway; D-ribose 5-phosphate from D-ribulose 5-phosphate (non-oxidative stage): step 1/1.</text>
</comment>
<dbReference type="InterPro" id="IPR004788">
    <property type="entry name" value="Ribose5P_isomerase_type_A"/>
</dbReference>
<evidence type="ECO:0000256" key="3">
    <source>
        <dbReference type="ARBA" id="ARBA00011959"/>
    </source>
</evidence>
<dbReference type="AlphaFoldDB" id="J3JY83"/>
<dbReference type="GO" id="GO:0004751">
    <property type="term" value="F:ribose-5-phosphate isomerase activity"/>
    <property type="evidence" value="ECO:0007669"/>
    <property type="project" value="UniProtKB-EC"/>
</dbReference>
<dbReference type="Pfam" id="PF06026">
    <property type="entry name" value="Rib_5-P_isom_A"/>
    <property type="match status" value="1"/>
</dbReference>
<dbReference type="EMBL" id="BT128207">
    <property type="protein sequence ID" value="AEE63168.1"/>
    <property type="molecule type" value="mRNA"/>
</dbReference>
<evidence type="ECO:0000256" key="1">
    <source>
        <dbReference type="ARBA" id="ARBA00004988"/>
    </source>
</evidence>
<dbReference type="GO" id="GO:0005737">
    <property type="term" value="C:cytoplasm"/>
    <property type="evidence" value="ECO:0007669"/>
    <property type="project" value="TreeGrafter"/>
</dbReference>
<evidence type="ECO:0000256" key="5">
    <source>
        <dbReference type="ARBA" id="ARBA00029734"/>
    </source>
</evidence>
<dbReference type="GO" id="GO:0009052">
    <property type="term" value="P:pentose-phosphate shunt, non-oxidative branch"/>
    <property type="evidence" value="ECO:0007669"/>
    <property type="project" value="InterPro"/>
</dbReference>
<dbReference type="Gene3D" id="3.30.70.260">
    <property type="match status" value="1"/>
</dbReference>
<dbReference type="HOGENOM" id="CLU_056590_0_2_1"/>
<proteinExistence type="evidence at transcript level"/>
<dbReference type="PANTHER" id="PTHR11934:SF0">
    <property type="entry name" value="RIBOSE-5-PHOSPHATE ISOMERASE"/>
    <property type="match status" value="1"/>
</dbReference>
<organism evidence="6">
    <name type="scientific">Dendroctonus ponderosae</name>
    <name type="common">Mountain pine beetle</name>
    <dbReference type="NCBI Taxonomy" id="77166"/>
    <lineage>
        <taxon>Eukaryota</taxon>
        <taxon>Metazoa</taxon>
        <taxon>Ecdysozoa</taxon>
        <taxon>Arthropoda</taxon>
        <taxon>Hexapoda</taxon>
        <taxon>Insecta</taxon>
        <taxon>Pterygota</taxon>
        <taxon>Neoptera</taxon>
        <taxon>Endopterygota</taxon>
        <taxon>Coleoptera</taxon>
        <taxon>Polyphaga</taxon>
        <taxon>Cucujiformia</taxon>
        <taxon>Curculionidae</taxon>
        <taxon>Scolytinae</taxon>
        <taxon>Dendroctonus</taxon>
    </lineage>
</organism>
<dbReference type="GO" id="GO:0006014">
    <property type="term" value="P:D-ribose metabolic process"/>
    <property type="evidence" value="ECO:0007669"/>
    <property type="project" value="TreeGrafter"/>
</dbReference>
<reference evidence="6" key="1">
    <citation type="journal article" date="2012" name="Insect Biochem. Mol. Biol.">
        <title>Transcriptome and full-length cDNA resources for the mountain pine beetle, Dendroctonus ponderosae Hopkins, a major insect pest of pine forests.</title>
        <authorList>
            <person name="Keeling C.I."/>
            <person name="Henderson H."/>
            <person name="Li M."/>
            <person name="Yuen M."/>
            <person name="Clark E.L."/>
            <person name="Fraser J.D."/>
            <person name="Huber D.P."/>
            <person name="Liao N.Y."/>
            <person name="Roderick Docking T."/>
            <person name="Birol I."/>
            <person name="Chan S.K."/>
            <person name="Taylor G.A."/>
            <person name="Palmquist D."/>
            <person name="Jones S.J."/>
            <person name="Bohlmann J."/>
        </authorList>
    </citation>
    <scope>NUCLEOTIDE SEQUENCE</scope>
    <source>
        <tissue evidence="6">Midgut and adhering fatbody of emerged adults of both sexes after feeding on lodgepole pine for up to 64 h</tissue>
    </source>
</reference>
<dbReference type="PANTHER" id="PTHR11934">
    <property type="entry name" value="RIBOSE-5-PHOSPHATE ISOMERASE"/>
    <property type="match status" value="1"/>
</dbReference>
<name>J3JY83_DENPD</name>
<sequence>MAYFPIKTRLEAKYQGQFMLRMAVNKAGPVVTDNGNFILDWTNFDQTLEWKNVNQELALIPGVVETGLFIQMAQEAYFGMPNGSVKVQKRSTANSLPFFFI</sequence>
<dbReference type="EC" id="5.3.1.6" evidence="3"/>
<protein>
    <recommendedName>
        <fullName evidence="3">ribose-5-phosphate isomerase</fullName>
        <ecNumber evidence="3">5.3.1.6</ecNumber>
    </recommendedName>
    <alternativeName>
        <fullName evidence="5">Phosphoriboisomerase</fullName>
    </alternativeName>
</protein>
<dbReference type="OrthoDB" id="1555531at2759"/>